<evidence type="ECO:0000313" key="1">
    <source>
        <dbReference type="EMBL" id="CAB4898604.1"/>
    </source>
</evidence>
<sequence length="324" mass="33603">MTAARRRRRLWVRGADGERGAVAVAVALLFPLLFGAAALAVDTAAVWNARTQVFSSVDAFALAAAMDCAEQDCPTKEEGEAMISHYGITNNSGAKLASLQPGTGWLQTDPAQRATRGQGTWSIRHYFGGVLGVPEVELTVETMARWAGLPQATSGLSLAVSYCSYRTALNAGNLASNRATATLSLSTVTTGSCTTPDGTAVRGATALTEQTGSACRTASTAGTTTATVATAPACTAAYLASLVGTDVVLPVYDQSSPTSVRVYGYAAFRVTSVTSGAPSTVTGYFTYTARQIDTPTAMPTAPDLGARGVFLWDPADWQGTRCPC</sequence>
<gene>
    <name evidence="1" type="ORF">UFOPK3609_00156</name>
</gene>
<protein>
    <submittedName>
        <fullName evidence="1">Unannotated protein</fullName>
    </submittedName>
</protein>
<organism evidence="1">
    <name type="scientific">freshwater metagenome</name>
    <dbReference type="NCBI Taxonomy" id="449393"/>
    <lineage>
        <taxon>unclassified sequences</taxon>
        <taxon>metagenomes</taxon>
        <taxon>ecological metagenomes</taxon>
    </lineage>
</organism>
<name>A0A6J7FWY0_9ZZZZ</name>
<dbReference type="EMBL" id="CAFBMQ010000006">
    <property type="protein sequence ID" value="CAB4898604.1"/>
    <property type="molecule type" value="Genomic_DNA"/>
</dbReference>
<dbReference type="AlphaFoldDB" id="A0A6J7FWY0"/>
<accession>A0A6J7FWY0</accession>
<proteinExistence type="predicted"/>
<reference evidence="1" key="1">
    <citation type="submission" date="2020-05" db="EMBL/GenBank/DDBJ databases">
        <authorList>
            <person name="Chiriac C."/>
            <person name="Salcher M."/>
            <person name="Ghai R."/>
            <person name="Kavagutti S V."/>
        </authorList>
    </citation>
    <scope>NUCLEOTIDE SEQUENCE</scope>
</reference>